<name>A0A6A3WS15_9STRA</name>
<evidence type="ECO:0000313" key="1">
    <source>
        <dbReference type="EMBL" id="KAE9189824.1"/>
    </source>
</evidence>
<organism evidence="1 3">
    <name type="scientific">Phytophthora fragariae</name>
    <dbReference type="NCBI Taxonomy" id="53985"/>
    <lineage>
        <taxon>Eukaryota</taxon>
        <taxon>Sar</taxon>
        <taxon>Stramenopiles</taxon>
        <taxon>Oomycota</taxon>
        <taxon>Peronosporomycetes</taxon>
        <taxon>Peronosporales</taxon>
        <taxon>Peronosporaceae</taxon>
        <taxon>Phytophthora</taxon>
    </lineage>
</organism>
<sequence length="76" mass="8621">MLQGQFALLEEQIEAKNEATSLEDSFAWCGWHNDHGALTSLVQIMLTGARARRCRTRTHRQGCLDRIYNLTSAATR</sequence>
<dbReference type="Proteomes" id="UP000440367">
    <property type="component" value="Unassembled WGS sequence"/>
</dbReference>
<gene>
    <name evidence="2" type="ORF">PF002_g20425</name>
    <name evidence="1" type="ORF">PF005_g19491</name>
</gene>
<reference evidence="3 4" key="1">
    <citation type="submission" date="2018-08" db="EMBL/GenBank/DDBJ databases">
        <title>Genomic investigation of the strawberry pathogen Phytophthora fragariae indicates pathogenicity is determined by transcriptional variation in three key races.</title>
        <authorList>
            <person name="Adams T.M."/>
            <person name="Armitage A.D."/>
            <person name="Sobczyk M.K."/>
            <person name="Bates H.J."/>
            <person name="Dunwell J.M."/>
            <person name="Nellist C.F."/>
            <person name="Harrison R.J."/>
        </authorList>
    </citation>
    <scope>NUCLEOTIDE SEQUENCE [LARGE SCALE GENOMIC DNA]</scope>
    <source>
        <strain evidence="2 4">BC-1</strain>
        <strain evidence="1 3">NOV-27</strain>
    </source>
</reference>
<protein>
    <submittedName>
        <fullName evidence="1">Uncharacterized protein</fullName>
    </submittedName>
</protein>
<evidence type="ECO:0000313" key="4">
    <source>
        <dbReference type="Proteomes" id="UP000440367"/>
    </source>
</evidence>
<dbReference type="AlphaFoldDB" id="A0A6A3WS15"/>
<evidence type="ECO:0000313" key="2">
    <source>
        <dbReference type="EMBL" id="KAE9205122.1"/>
    </source>
</evidence>
<dbReference type="EMBL" id="QXGD01001485">
    <property type="protein sequence ID" value="KAE9205122.1"/>
    <property type="molecule type" value="Genomic_DNA"/>
</dbReference>
<keyword evidence="3" id="KW-1185">Reference proteome</keyword>
<dbReference type="OrthoDB" id="438224at2759"/>
<dbReference type="EMBL" id="QXGB01001496">
    <property type="protein sequence ID" value="KAE9189824.1"/>
    <property type="molecule type" value="Genomic_DNA"/>
</dbReference>
<accession>A0A6A3WS15</accession>
<proteinExistence type="predicted"/>
<evidence type="ECO:0000313" key="3">
    <source>
        <dbReference type="Proteomes" id="UP000433483"/>
    </source>
</evidence>
<dbReference type="Proteomes" id="UP000433483">
    <property type="component" value="Unassembled WGS sequence"/>
</dbReference>
<comment type="caution">
    <text evidence="1">The sequence shown here is derived from an EMBL/GenBank/DDBJ whole genome shotgun (WGS) entry which is preliminary data.</text>
</comment>